<feature type="transmembrane region" description="Helical" evidence="1">
    <location>
        <begin position="166"/>
        <end position="190"/>
    </location>
</feature>
<keyword evidence="4" id="KW-1185">Reference proteome</keyword>
<evidence type="ECO:0000256" key="1">
    <source>
        <dbReference type="SAM" id="Phobius"/>
    </source>
</evidence>
<feature type="transmembrane region" description="Helical" evidence="1">
    <location>
        <begin position="47"/>
        <end position="68"/>
    </location>
</feature>
<dbReference type="Pfam" id="PF02517">
    <property type="entry name" value="Rce1-like"/>
    <property type="match status" value="1"/>
</dbReference>
<evidence type="ECO:0000259" key="2">
    <source>
        <dbReference type="Pfam" id="PF02517"/>
    </source>
</evidence>
<dbReference type="GO" id="GO:0004175">
    <property type="term" value="F:endopeptidase activity"/>
    <property type="evidence" value="ECO:0007669"/>
    <property type="project" value="UniProtKB-ARBA"/>
</dbReference>
<dbReference type="InterPro" id="IPR003675">
    <property type="entry name" value="Rce1/LyrA-like_dom"/>
</dbReference>
<keyword evidence="3" id="KW-0378">Hydrolase</keyword>
<dbReference type="EMBL" id="BMFK01000001">
    <property type="protein sequence ID" value="GGE61047.1"/>
    <property type="molecule type" value="Genomic_DNA"/>
</dbReference>
<evidence type="ECO:0000313" key="4">
    <source>
        <dbReference type="Proteomes" id="UP000605259"/>
    </source>
</evidence>
<feature type="transmembrane region" description="Helical" evidence="1">
    <location>
        <begin position="210"/>
        <end position="231"/>
    </location>
</feature>
<keyword evidence="1" id="KW-0472">Membrane</keyword>
<dbReference type="AlphaFoldDB" id="A0A917ALT4"/>
<dbReference type="Proteomes" id="UP000605259">
    <property type="component" value="Unassembled WGS sequence"/>
</dbReference>
<keyword evidence="3" id="KW-0645">Protease</keyword>
<keyword evidence="1" id="KW-1133">Transmembrane helix</keyword>
<reference evidence="3" key="2">
    <citation type="submission" date="2020-09" db="EMBL/GenBank/DDBJ databases">
        <authorList>
            <person name="Sun Q."/>
            <person name="Zhou Y."/>
        </authorList>
    </citation>
    <scope>NUCLEOTIDE SEQUENCE</scope>
    <source>
        <strain evidence="3">CGMCC 1.12698</strain>
    </source>
</reference>
<feature type="domain" description="CAAX prenyl protease 2/Lysostaphin resistance protein A-like" evidence="2">
    <location>
        <begin position="134"/>
        <end position="222"/>
    </location>
</feature>
<sequence>MNTVYFKSTLWSWKEFVVVLSLMLIVVPICIEYVLQEVLVDFFQNNLYSGTFTGLIMSIVFMTGLYLVALRPSHLSWREVGLTSFSHHYWKAIIGWTIFLIIGSIILVVGMEMIGITHENSKTESIQSHVTPFHFLIAFVSASIISPVYEEILYRGFLYRWIRMRYGVMTGMITSSLIFMLVHIPTYNTLPVNFLSGLVFTWTYEKTQSVVPAIIIHGTVNGIGVILTTLAS</sequence>
<feature type="transmembrane region" description="Helical" evidence="1">
    <location>
        <begin position="131"/>
        <end position="154"/>
    </location>
</feature>
<protein>
    <submittedName>
        <fullName evidence="3">CAAX amino protease</fullName>
    </submittedName>
</protein>
<name>A0A917ALT4_9BACI</name>
<accession>A0A917ALT4</accession>
<reference evidence="3" key="1">
    <citation type="journal article" date="2014" name="Int. J. Syst. Evol. Microbiol.">
        <title>Complete genome sequence of Corynebacterium casei LMG S-19264T (=DSM 44701T), isolated from a smear-ripened cheese.</title>
        <authorList>
            <consortium name="US DOE Joint Genome Institute (JGI-PGF)"/>
            <person name="Walter F."/>
            <person name="Albersmeier A."/>
            <person name="Kalinowski J."/>
            <person name="Ruckert C."/>
        </authorList>
    </citation>
    <scope>NUCLEOTIDE SEQUENCE</scope>
    <source>
        <strain evidence="3">CGMCC 1.12698</strain>
    </source>
</reference>
<keyword evidence="1" id="KW-0812">Transmembrane</keyword>
<comment type="caution">
    <text evidence="3">The sequence shown here is derived from an EMBL/GenBank/DDBJ whole genome shotgun (WGS) entry which is preliminary data.</text>
</comment>
<dbReference type="InterPro" id="IPR052710">
    <property type="entry name" value="CAAX_protease"/>
</dbReference>
<feature type="transmembrane region" description="Helical" evidence="1">
    <location>
        <begin position="16"/>
        <end position="35"/>
    </location>
</feature>
<dbReference type="RefSeq" id="WP_188387241.1">
    <property type="nucleotide sequence ID" value="NZ_BMFK01000001.1"/>
</dbReference>
<dbReference type="PANTHER" id="PTHR36435:SF1">
    <property type="entry name" value="CAAX AMINO TERMINAL PROTEASE FAMILY PROTEIN"/>
    <property type="match status" value="1"/>
</dbReference>
<gene>
    <name evidence="3" type="ORF">GCM10007140_09190</name>
</gene>
<proteinExistence type="predicted"/>
<evidence type="ECO:0000313" key="3">
    <source>
        <dbReference type="EMBL" id="GGE61047.1"/>
    </source>
</evidence>
<dbReference type="PANTHER" id="PTHR36435">
    <property type="entry name" value="SLR1288 PROTEIN"/>
    <property type="match status" value="1"/>
</dbReference>
<dbReference type="GO" id="GO:0080120">
    <property type="term" value="P:CAAX-box protein maturation"/>
    <property type="evidence" value="ECO:0007669"/>
    <property type="project" value="UniProtKB-ARBA"/>
</dbReference>
<feature type="transmembrane region" description="Helical" evidence="1">
    <location>
        <begin position="89"/>
        <end position="111"/>
    </location>
</feature>
<organism evidence="3 4">
    <name type="scientific">Priestia taiwanensis</name>
    <dbReference type="NCBI Taxonomy" id="1347902"/>
    <lineage>
        <taxon>Bacteria</taxon>
        <taxon>Bacillati</taxon>
        <taxon>Bacillota</taxon>
        <taxon>Bacilli</taxon>
        <taxon>Bacillales</taxon>
        <taxon>Bacillaceae</taxon>
        <taxon>Priestia</taxon>
    </lineage>
</organism>
<dbReference type="GO" id="GO:0006508">
    <property type="term" value="P:proteolysis"/>
    <property type="evidence" value="ECO:0007669"/>
    <property type="project" value="UniProtKB-KW"/>
</dbReference>